<comment type="caution">
    <text evidence="1">The sequence shown here is derived from an EMBL/GenBank/DDBJ whole genome shotgun (WGS) entry which is preliminary data.</text>
</comment>
<dbReference type="RefSeq" id="WP_002690273.1">
    <property type="nucleotide sequence ID" value="NZ_CM001797.1"/>
</dbReference>
<sequence length="168" mass="20185">MATGHWPAFLEGKMKRTVSLLFICIYLFNCYAINFAITSKSYPHWVFQQYNFCHEENTDSKNHNNIVLWTHTVQTWPFGILYDVFSFLVDKNISWEKMMIYSFSYQSENGEVFIIKNKIINNHGYMFNEIKKYWLVKEMKNEKNFIGKIVYSFDDGELITEYTKITVW</sequence>
<dbReference type="PATRIC" id="fig|999434.4.peg.215"/>
<organism evidence="1">
    <name type="scientific">Treponema denticola OTK</name>
    <dbReference type="NCBI Taxonomy" id="999434"/>
    <lineage>
        <taxon>Bacteria</taxon>
        <taxon>Pseudomonadati</taxon>
        <taxon>Spirochaetota</taxon>
        <taxon>Spirochaetia</taxon>
        <taxon>Spirochaetales</taxon>
        <taxon>Treponemataceae</taxon>
        <taxon>Treponema</taxon>
    </lineage>
</organism>
<gene>
    <name evidence="1" type="ORF">HMPREF9723_00205</name>
</gene>
<accession>A0A0F6MTE8</accession>
<dbReference type="HOGENOM" id="CLU_1694718_0_0_12"/>
<name>A0A0F6MTE8_TREDN</name>
<dbReference type="Proteomes" id="UP000011701">
    <property type="component" value="Chromosome"/>
</dbReference>
<reference evidence="1" key="1">
    <citation type="submission" date="2012-01" db="EMBL/GenBank/DDBJ databases">
        <title>The Genome Sequence of Treponema denticola OTK.</title>
        <authorList>
            <consortium name="The Broad Institute Genome Sequencing Platform"/>
            <person name="Earl A."/>
            <person name="Ward D."/>
            <person name="Feldgarden M."/>
            <person name="Gevers D."/>
            <person name="Blanton J.M."/>
            <person name="Fenno C.J."/>
            <person name="Baranova O.V."/>
            <person name="Mathney J."/>
            <person name="Dewhirst F.E."/>
            <person name="Izard J."/>
            <person name="Young S.K."/>
            <person name="Zeng Q."/>
            <person name="Gargeya S."/>
            <person name="Fitzgerald M."/>
            <person name="Haas B."/>
            <person name="Abouelleil A."/>
            <person name="Alvarado L."/>
            <person name="Arachchi H.M."/>
            <person name="Berlin A."/>
            <person name="Chapman S.B."/>
            <person name="Gearin G."/>
            <person name="Goldberg J."/>
            <person name="Griggs A."/>
            <person name="Gujja S."/>
            <person name="Hansen M."/>
            <person name="Heiman D."/>
            <person name="Howarth C."/>
            <person name="Larimer J."/>
            <person name="Lui A."/>
            <person name="MacDonald P.J.P."/>
            <person name="McCowen C."/>
            <person name="Montmayeur A."/>
            <person name="Murphy C."/>
            <person name="Neiman D."/>
            <person name="Pearson M."/>
            <person name="Priest M."/>
            <person name="Roberts A."/>
            <person name="Saif S."/>
            <person name="Shea T."/>
            <person name="Sisk P."/>
            <person name="Stolte C."/>
            <person name="Sykes S."/>
            <person name="Wortman J."/>
            <person name="Nusbaum C."/>
            <person name="Birren B."/>
        </authorList>
    </citation>
    <scope>NUCLEOTIDE SEQUENCE [LARGE SCALE GENOMIC DNA]</scope>
    <source>
        <strain evidence="1">OTK</strain>
    </source>
</reference>
<evidence type="ECO:0000313" key="1">
    <source>
        <dbReference type="EMBL" id="EMB24974.1"/>
    </source>
</evidence>
<proteinExistence type="predicted"/>
<protein>
    <submittedName>
        <fullName evidence="1">Uncharacterized protein</fullName>
    </submittedName>
</protein>
<dbReference type="EMBL" id="AGDY01000001">
    <property type="protein sequence ID" value="EMB24974.1"/>
    <property type="molecule type" value="Genomic_DNA"/>
</dbReference>
<dbReference type="AlphaFoldDB" id="A0A0F6MTE8"/>